<dbReference type="STRING" id="747676.F4R4L7"/>
<dbReference type="OrthoDB" id="427480at2759"/>
<dbReference type="KEGG" id="mlr:MELLADRAFT_87127"/>
<keyword evidence="2" id="KW-1185">Reference proteome</keyword>
<dbReference type="EMBL" id="GL883090">
    <property type="protein sequence ID" value="EGG12977.1"/>
    <property type="molecule type" value="Genomic_DNA"/>
</dbReference>
<protein>
    <submittedName>
        <fullName evidence="1">Uncharacterized protein</fullName>
    </submittedName>
</protein>
<name>F4R4L7_MELLP</name>
<dbReference type="InParanoid" id="F4R4L7"/>
<dbReference type="VEuPathDB" id="FungiDB:MELLADRAFT_87127"/>
<dbReference type="AlphaFoldDB" id="F4R4L7"/>
<sequence>MEIILMEYAHFWLSLLKSNATENHCQYAKLVGNIDDDHYNILESAITGRVGMKGTGSLTVMHNQT</sequence>
<proteinExistence type="predicted"/>
<accession>F4R4L7</accession>
<evidence type="ECO:0000313" key="2">
    <source>
        <dbReference type="Proteomes" id="UP000001072"/>
    </source>
</evidence>
<evidence type="ECO:0000313" key="1">
    <source>
        <dbReference type="EMBL" id="EGG12977.1"/>
    </source>
</evidence>
<dbReference type="Proteomes" id="UP000001072">
    <property type="component" value="Unassembled WGS sequence"/>
</dbReference>
<dbReference type="RefSeq" id="XP_007403915.1">
    <property type="nucleotide sequence ID" value="XM_007403853.1"/>
</dbReference>
<organism evidence="2">
    <name type="scientific">Melampsora larici-populina (strain 98AG31 / pathotype 3-4-7)</name>
    <name type="common">Poplar leaf rust fungus</name>
    <dbReference type="NCBI Taxonomy" id="747676"/>
    <lineage>
        <taxon>Eukaryota</taxon>
        <taxon>Fungi</taxon>
        <taxon>Dikarya</taxon>
        <taxon>Basidiomycota</taxon>
        <taxon>Pucciniomycotina</taxon>
        <taxon>Pucciniomycetes</taxon>
        <taxon>Pucciniales</taxon>
        <taxon>Melampsoraceae</taxon>
        <taxon>Melampsora</taxon>
    </lineage>
</organism>
<reference evidence="2" key="1">
    <citation type="journal article" date="2011" name="Proc. Natl. Acad. Sci. U.S.A.">
        <title>Obligate biotrophy features unraveled by the genomic analysis of rust fungi.</title>
        <authorList>
            <person name="Duplessis S."/>
            <person name="Cuomo C.A."/>
            <person name="Lin Y.-C."/>
            <person name="Aerts A."/>
            <person name="Tisserant E."/>
            <person name="Veneault-Fourrey C."/>
            <person name="Joly D.L."/>
            <person name="Hacquard S."/>
            <person name="Amselem J."/>
            <person name="Cantarel B.L."/>
            <person name="Chiu R."/>
            <person name="Coutinho P.M."/>
            <person name="Feau N."/>
            <person name="Field M."/>
            <person name="Frey P."/>
            <person name="Gelhaye E."/>
            <person name="Goldberg J."/>
            <person name="Grabherr M.G."/>
            <person name="Kodira C.D."/>
            <person name="Kohler A."/>
            <person name="Kuees U."/>
            <person name="Lindquist E.A."/>
            <person name="Lucas S.M."/>
            <person name="Mago R."/>
            <person name="Mauceli E."/>
            <person name="Morin E."/>
            <person name="Murat C."/>
            <person name="Pangilinan J.L."/>
            <person name="Park R."/>
            <person name="Pearson M."/>
            <person name="Quesneville H."/>
            <person name="Rouhier N."/>
            <person name="Sakthikumar S."/>
            <person name="Salamov A.A."/>
            <person name="Schmutz J."/>
            <person name="Selles B."/>
            <person name="Shapiro H."/>
            <person name="Tanguay P."/>
            <person name="Tuskan G.A."/>
            <person name="Henrissat B."/>
            <person name="Van de Peer Y."/>
            <person name="Rouze P."/>
            <person name="Ellis J.G."/>
            <person name="Dodds P.N."/>
            <person name="Schein J.E."/>
            <person name="Zhong S."/>
            <person name="Hamelin R.C."/>
            <person name="Grigoriev I.V."/>
            <person name="Szabo L.J."/>
            <person name="Martin F."/>
        </authorList>
    </citation>
    <scope>NUCLEOTIDE SEQUENCE [LARGE SCALE GENOMIC DNA]</scope>
    <source>
        <strain evidence="2">98AG31 / pathotype 3-4-7</strain>
    </source>
</reference>
<dbReference type="HOGENOM" id="CLU_2850183_0_0_1"/>
<gene>
    <name evidence="1" type="ORF">MELLADRAFT_87127</name>
</gene>
<dbReference type="GeneID" id="18934406"/>